<keyword evidence="5" id="KW-0808">Transferase</keyword>
<evidence type="ECO:0000313" key="5">
    <source>
        <dbReference type="EMBL" id="KAB7729179.1"/>
    </source>
</evidence>
<protein>
    <submittedName>
        <fullName evidence="5">Aminotransferase class I/II-fold pyridoxal phosphate-dependent enzyme</fullName>
    </submittedName>
</protein>
<gene>
    <name evidence="5" type="ORF">F5984_16180</name>
</gene>
<dbReference type="AlphaFoldDB" id="A0A7J5TX12"/>
<comment type="similarity">
    <text evidence="1 4">Belongs to the DegT/DnrJ/EryC1 family.</text>
</comment>
<dbReference type="RefSeq" id="WP_152125284.1">
    <property type="nucleotide sequence ID" value="NZ_WELI01000006.1"/>
</dbReference>
<dbReference type="CDD" id="cd00616">
    <property type="entry name" value="AHBA_syn"/>
    <property type="match status" value="1"/>
</dbReference>
<evidence type="ECO:0000313" key="6">
    <source>
        <dbReference type="Proteomes" id="UP000488299"/>
    </source>
</evidence>
<dbReference type="PANTHER" id="PTHR30244:SF34">
    <property type="entry name" value="DTDP-4-AMINO-4,6-DIDEOXYGALACTOSE TRANSAMINASE"/>
    <property type="match status" value="1"/>
</dbReference>
<keyword evidence="5" id="KW-0032">Aminotransferase</keyword>
<dbReference type="Proteomes" id="UP000488299">
    <property type="component" value="Unassembled WGS sequence"/>
</dbReference>
<dbReference type="InterPro" id="IPR015422">
    <property type="entry name" value="PyrdxlP-dep_Trfase_small"/>
</dbReference>
<dbReference type="SUPFAM" id="SSF53383">
    <property type="entry name" value="PLP-dependent transferases"/>
    <property type="match status" value="1"/>
</dbReference>
<sequence length="374" mass="40632">MTDTAALSIPLSTPHQTGTELNRLQTTPADLWAEWVPEFEQALAQSVSSRFALATQSGTAALELALRTLGIGPGDTVICPTLTFAATANAIRSVGAQPIFVGSEPESWGLDPDALETALQRERQRLRAILVVDLYGMPANWPALQEVADRYDLPLVADAAESLGAELNGRACGTLGLLNAVSFNLNKVITTYGGGALLTNGPQLAVKARVVANQGRQLEPPFCVVEPGSNYRMGPLNAGFGLDQLPFLADRVKARRAIFERYYGALSQVPGLMFQPERAGAFSNRWLTALRLDPVRIGITRDAFIDRLRREHIETRPVFMPLHRQRAFADCHFYGGSETDAIANEGLCLPSGSALTDAQVERVIDRVRRALVKK</sequence>
<evidence type="ECO:0000256" key="4">
    <source>
        <dbReference type="RuleBase" id="RU004508"/>
    </source>
</evidence>
<dbReference type="GO" id="GO:0008483">
    <property type="term" value="F:transaminase activity"/>
    <property type="evidence" value="ECO:0007669"/>
    <property type="project" value="UniProtKB-KW"/>
</dbReference>
<keyword evidence="6" id="KW-1185">Reference proteome</keyword>
<evidence type="ECO:0000256" key="1">
    <source>
        <dbReference type="ARBA" id="ARBA00037999"/>
    </source>
</evidence>
<evidence type="ECO:0000256" key="2">
    <source>
        <dbReference type="PIRSR" id="PIRSR000390-1"/>
    </source>
</evidence>
<feature type="modified residue" description="N6-(pyridoxal phosphate)lysine" evidence="3">
    <location>
        <position position="187"/>
    </location>
</feature>
<dbReference type="InterPro" id="IPR000653">
    <property type="entry name" value="DegT/StrS_aminotransferase"/>
</dbReference>
<name>A0A7J5TX12_9BACT</name>
<dbReference type="PIRSF" id="PIRSF000390">
    <property type="entry name" value="PLP_StrS"/>
    <property type="match status" value="1"/>
</dbReference>
<dbReference type="Pfam" id="PF01041">
    <property type="entry name" value="DegT_DnrJ_EryC1"/>
    <property type="match status" value="1"/>
</dbReference>
<keyword evidence="3 4" id="KW-0663">Pyridoxal phosphate</keyword>
<dbReference type="GO" id="GO:0030170">
    <property type="term" value="F:pyridoxal phosphate binding"/>
    <property type="evidence" value="ECO:0007669"/>
    <property type="project" value="TreeGrafter"/>
</dbReference>
<comment type="caution">
    <text evidence="5">The sequence shown here is derived from an EMBL/GenBank/DDBJ whole genome shotgun (WGS) entry which is preliminary data.</text>
</comment>
<feature type="active site" description="Proton acceptor" evidence="2">
    <location>
        <position position="187"/>
    </location>
</feature>
<proteinExistence type="inferred from homology"/>
<dbReference type="InterPro" id="IPR015421">
    <property type="entry name" value="PyrdxlP-dep_Trfase_major"/>
</dbReference>
<dbReference type="InterPro" id="IPR015424">
    <property type="entry name" value="PyrdxlP-dep_Trfase"/>
</dbReference>
<dbReference type="Gene3D" id="3.40.640.10">
    <property type="entry name" value="Type I PLP-dependent aspartate aminotransferase-like (Major domain)"/>
    <property type="match status" value="1"/>
</dbReference>
<evidence type="ECO:0000256" key="3">
    <source>
        <dbReference type="PIRSR" id="PIRSR000390-2"/>
    </source>
</evidence>
<organism evidence="5 6">
    <name type="scientific">Rudanella paleaurantiibacter</name>
    <dbReference type="NCBI Taxonomy" id="2614655"/>
    <lineage>
        <taxon>Bacteria</taxon>
        <taxon>Pseudomonadati</taxon>
        <taxon>Bacteroidota</taxon>
        <taxon>Cytophagia</taxon>
        <taxon>Cytophagales</taxon>
        <taxon>Cytophagaceae</taxon>
        <taxon>Rudanella</taxon>
    </lineage>
</organism>
<accession>A0A7J5TX12</accession>
<dbReference type="PANTHER" id="PTHR30244">
    <property type="entry name" value="TRANSAMINASE"/>
    <property type="match status" value="1"/>
</dbReference>
<dbReference type="GO" id="GO:0000271">
    <property type="term" value="P:polysaccharide biosynthetic process"/>
    <property type="evidence" value="ECO:0007669"/>
    <property type="project" value="TreeGrafter"/>
</dbReference>
<dbReference type="EMBL" id="WELI01000006">
    <property type="protein sequence ID" value="KAB7729179.1"/>
    <property type="molecule type" value="Genomic_DNA"/>
</dbReference>
<reference evidence="5 6" key="1">
    <citation type="submission" date="2019-10" db="EMBL/GenBank/DDBJ databases">
        <title>Rudanella paleaurantiibacter sp. nov., isolated from sludge.</title>
        <authorList>
            <person name="Xu S.Q."/>
        </authorList>
    </citation>
    <scope>NUCLEOTIDE SEQUENCE [LARGE SCALE GENOMIC DNA]</scope>
    <source>
        <strain evidence="5 6">HX-22-17</strain>
    </source>
</reference>
<dbReference type="Gene3D" id="3.90.1150.10">
    <property type="entry name" value="Aspartate Aminotransferase, domain 1"/>
    <property type="match status" value="1"/>
</dbReference>